<evidence type="ECO:0000313" key="8">
    <source>
        <dbReference type="Proteomes" id="UP000290401"/>
    </source>
</evidence>
<reference evidence="5 7" key="1">
    <citation type="submission" date="2018-06" db="EMBL/GenBank/DDBJ databases">
        <title>Comparative genomics of rhizobia nodulating Arachis hypogaea in China.</title>
        <authorList>
            <person name="Li Y."/>
        </authorList>
    </citation>
    <scope>NUCLEOTIDE SEQUENCE [LARGE SCALE GENOMIC DNA]</scope>
    <source>
        <strain evidence="5 7">CCBAU 51670</strain>
    </source>
</reference>
<dbReference type="KEGG" id="bgz:XH91_31900"/>
<dbReference type="Gene3D" id="3.40.50.2300">
    <property type="match status" value="2"/>
</dbReference>
<evidence type="ECO:0000256" key="1">
    <source>
        <dbReference type="ARBA" id="ARBA00004196"/>
    </source>
</evidence>
<name>A0AAE6CB80_9BRAD</name>
<gene>
    <name evidence="6" type="ORF">EAS56_00610</name>
    <name evidence="5" type="ORF">XH91_31900</name>
</gene>
<dbReference type="EMBL" id="CP030053">
    <property type="protein sequence ID" value="QAU49511.1"/>
    <property type="molecule type" value="Genomic_DNA"/>
</dbReference>
<evidence type="ECO:0000313" key="6">
    <source>
        <dbReference type="EMBL" id="RXH17630.1"/>
    </source>
</evidence>
<proteinExistence type="inferred from homology"/>
<dbReference type="InterPro" id="IPR028082">
    <property type="entry name" value="Peripla_BP_I"/>
</dbReference>
<accession>A0AAE6CB80</accession>
<protein>
    <submittedName>
        <fullName evidence="5">Sugar ABC transporter substrate-binding protein</fullName>
    </submittedName>
</protein>
<evidence type="ECO:0000256" key="3">
    <source>
        <dbReference type="ARBA" id="ARBA00022729"/>
    </source>
</evidence>
<keyword evidence="8" id="KW-1185">Reference proteome</keyword>
<dbReference type="EMBL" id="RDQZ01000001">
    <property type="protein sequence ID" value="RXH17630.1"/>
    <property type="molecule type" value="Genomic_DNA"/>
</dbReference>
<dbReference type="SUPFAM" id="SSF53822">
    <property type="entry name" value="Periplasmic binding protein-like I"/>
    <property type="match status" value="1"/>
</dbReference>
<dbReference type="PROSITE" id="PS51318">
    <property type="entry name" value="TAT"/>
    <property type="match status" value="1"/>
</dbReference>
<dbReference type="GO" id="GO:0030246">
    <property type="term" value="F:carbohydrate binding"/>
    <property type="evidence" value="ECO:0007669"/>
    <property type="project" value="UniProtKB-ARBA"/>
</dbReference>
<dbReference type="InterPro" id="IPR025997">
    <property type="entry name" value="SBP_2_dom"/>
</dbReference>
<dbReference type="GO" id="GO:0030313">
    <property type="term" value="C:cell envelope"/>
    <property type="evidence" value="ECO:0007669"/>
    <property type="project" value="UniProtKB-SubCell"/>
</dbReference>
<feature type="domain" description="Periplasmic binding protein" evidence="4">
    <location>
        <begin position="37"/>
        <end position="297"/>
    </location>
</feature>
<dbReference type="Proteomes" id="UP000288972">
    <property type="component" value="Chromosome"/>
</dbReference>
<evidence type="ECO:0000313" key="5">
    <source>
        <dbReference type="EMBL" id="QAU49511.1"/>
    </source>
</evidence>
<dbReference type="Proteomes" id="UP000290401">
    <property type="component" value="Unassembled WGS sequence"/>
</dbReference>
<sequence>MKRREFLKLSTTAAGAAMTIYLPAGWTPARAAGKSKVGFSQCTTLEPWRVQFNKDIQAEAKNHPDIDLIITDGQDKTEKQVADCDNLIVQQVNVLLISPKESAGLTGVVEKAIDAKIPVIVLDRNVDTKRITQFIGGDNVAIGKAAGEHAVKLLGGPGKAAGNVVEIWGGMGTQPAHDRHDGFHAFTDKEPGIKYLLNNQSGDWKQDKAYDIMTTALRNNEKIDMVYGHNDPMAYGAYLAAKDAGRDKDIKFIIGIDGLPDEGVTWVSKGQLTATFLYATPGAEGLRQAAKLLKGEKLQPVITLPTMLITKENAPDILKKNGLL</sequence>
<organism evidence="5 7">
    <name type="scientific">Bradyrhizobium guangzhouense</name>
    <dbReference type="NCBI Taxonomy" id="1325095"/>
    <lineage>
        <taxon>Bacteria</taxon>
        <taxon>Pseudomonadati</taxon>
        <taxon>Pseudomonadota</taxon>
        <taxon>Alphaproteobacteria</taxon>
        <taxon>Hyphomicrobiales</taxon>
        <taxon>Nitrobacteraceae</taxon>
        <taxon>Bradyrhizobium</taxon>
    </lineage>
</organism>
<keyword evidence="3" id="KW-0732">Signal</keyword>
<evidence type="ECO:0000313" key="7">
    <source>
        <dbReference type="Proteomes" id="UP000288972"/>
    </source>
</evidence>
<dbReference type="Pfam" id="PF13407">
    <property type="entry name" value="Peripla_BP_4"/>
    <property type="match status" value="1"/>
</dbReference>
<comment type="similarity">
    <text evidence="2">Belongs to the bacterial solute-binding protein 2 family.</text>
</comment>
<comment type="subcellular location">
    <subcellularLocation>
        <location evidence="1">Cell envelope</location>
    </subcellularLocation>
</comment>
<dbReference type="AlphaFoldDB" id="A0AAE6CB80"/>
<evidence type="ECO:0000256" key="2">
    <source>
        <dbReference type="ARBA" id="ARBA00007639"/>
    </source>
</evidence>
<dbReference type="InterPro" id="IPR006311">
    <property type="entry name" value="TAT_signal"/>
</dbReference>
<dbReference type="CDD" id="cd06308">
    <property type="entry name" value="PBP1_sensor_kinase-like"/>
    <property type="match status" value="1"/>
</dbReference>
<reference evidence="6 8" key="2">
    <citation type="submission" date="2018-10" db="EMBL/GenBank/DDBJ databases">
        <title>Bradyrhizobium sp. nov., effective nodules isolated from peanut in China.</title>
        <authorList>
            <person name="Li Y."/>
        </authorList>
    </citation>
    <scope>NUCLEOTIDE SEQUENCE [LARGE SCALE GENOMIC DNA]</scope>
    <source>
        <strain evidence="6 8">CCBAU 53426</strain>
    </source>
</reference>
<dbReference type="PANTHER" id="PTHR46847">
    <property type="entry name" value="D-ALLOSE-BINDING PERIPLASMIC PROTEIN-RELATED"/>
    <property type="match status" value="1"/>
</dbReference>
<evidence type="ECO:0000259" key="4">
    <source>
        <dbReference type="Pfam" id="PF13407"/>
    </source>
</evidence>
<dbReference type="PANTHER" id="PTHR46847:SF3">
    <property type="entry name" value="GALACTOFURANOSE-BINDING PROTEIN YTFQ"/>
    <property type="match status" value="1"/>
</dbReference>